<comment type="caution">
    <text evidence="2">The sequence shown here is derived from an EMBL/GenBank/DDBJ whole genome shotgun (WGS) entry which is preliminary data.</text>
</comment>
<evidence type="ECO:0000313" key="3">
    <source>
        <dbReference type="Proteomes" id="UP000634136"/>
    </source>
</evidence>
<organism evidence="2 3">
    <name type="scientific">Senna tora</name>
    <dbReference type="NCBI Taxonomy" id="362788"/>
    <lineage>
        <taxon>Eukaryota</taxon>
        <taxon>Viridiplantae</taxon>
        <taxon>Streptophyta</taxon>
        <taxon>Embryophyta</taxon>
        <taxon>Tracheophyta</taxon>
        <taxon>Spermatophyta</taxon>
        <taxon>Magnoliopsida</taxon>
        <taxon>eudicotyledons</taxon>
        <taxon>Gunneridae</taxon>
        <taxon>Pentapetalae</taxon>
        <taxon>rosids</taxon>
        <taxon>fabids</taxon>
        <taxon>Fabales</taxon>
        <taxon>Fabaceae</taxon>
        <taxon>Caesalpinioideae</taxon>
        <taxon>Cassia clade</taxon>
        <taxon>Senna</taxon>
    </lineage>
</organism>
<sequence length="322" mass="35631">MDRRLPFFLSENTPWNTRCLAGDGHRRENRERDTSGSERGNGSIRQNPAAIGLRSIIEEIVLKHQKVLVLLLLESWIGTEEAMEHFAAVVVCNMLVLVQIHHNHNHNLQQQQWTEVDDAFEAHPHTVVAENAHKVFDEMPHWKKEDGGCREGKVLKPELVLGCCTSCNESLAGTPSRFTKQSAAAAESDTPLDRIIELFRASTNQVSDLASSRSEPIETALSGLEKNRKSLNLEGRGGETAIKRSCSSIMFSKSSLVDKGGVAVDDNDAGVAADIRESLVMRTRHDVTAVTAHQAKLGSGYRRKGFICPVFNNARGARRGFR</sequence>
<reference evidence="2" key="1">
    <citation type="submission" date="2020-09" db="EMBL/GenBank/DDBJ databases">
        <title>Genome-Enabled Discovery of Anthraquinone Biosynthesis in Senna tora.</title>
        <authorList>
            <person name="Kang S.-H."/>
            <person name="Pandey R.P."/>
            <person name="Lee C.-M."/>
            <person name="Sim J.-S."/>
            <person name="Jeong J.-T."/>
            <person name="Choi B.-S."/>
            <person name="Jung M."/>
            <person name="Ginzburg D."/>
            <person name="Zhao K."/>
            <person name="Won S.Y."/>
            <person name="Oh T.-J."/>
            <person name="Yu Y."/>
            <person name="Kim N.-H."/>
            <person name="Lee O.R."/>
            <person name="Lee T.-H."/>
            <person name="Bashyal P."/>
            <person name="Kim T.-S."/>
            <person name="Lee W.-H."/>
            <person name="Kawkins C."/>
            <person name="Kim C.-K."/>
            <person name="Kim J.S."/>
            <person name="Ahn B.O."/>
            <person name="Rhee S.Y."/>
            <person name="Sohng J.K."/>
        </authorList>
    </citation>
    <scope>NUCLEOTIDE SEQUENCE</scope>
    <source>
        <tissue evidence="2">Leaf</tissue>
    </source>
</reference>
<dbReference type="EMBL" id="JAAIUW010000008">
    <property type="protein sequence ID" value="KAF7819916.1"/>
    <property type="molecule type" value="Genomic_DNA"/>
</dbReference>
<protein>
    <submittedName>
        <fullName evidence="2">Uncharacterized protein</fullName>
    </submittedName>
</protein>
<evidence type="ECO:0000256" key="1">
    <source>
        <dbReference type="SAM" id="MobiDB-lite"/>
    </source>
</evidence>
<accession>A0A834TF52</accession>
<gene>
    <name evidence="2" type="ORF">G2W53_025371</name>
</gene>
<dbReference type="OrthoDB" id="206201at2759"/>
<feature type="region of interest" description="Disordered" evidence="1">
    <location>
        <begin position="19"/>
        <end position="45"/>
    </location>
</feature>
<evidence type="ECO:0000313" key="2">
    <source>
        <dbReference type="EMBL" id="KAF7819916.1"/>
    </source>
</evidence>
<proteinExistence type="predicted"/>
<keyword evidence="3" id="KW-1185">Reference proteome</keyword>
<name>A0A834TF52_9FABA</name>
<dbReference type="Proteomes" id="UP000634136">
    <property type="component" value="Unassembled WGS sequence"/>
</dbReference>
<feature type="compositionally biased region" description="Basic and acidic residues" evidence="1">
    <location>
        <begin position="23"/>
        <end position="36"/>
    </location>
</feature>
<dbReference type="AlphaFoldDB" id="A0A834TF52"/>